<proteinExistence type="predicted"/>
<gene>
    <name evidence="1" type="ORF">NE686_05690</name>
</gene>
<comment type="caution">
    <text evidence="1">The sequence shown here is derived from an EMBL/GenBank/DDBJ whole genome shotgun (WGS) entry which is preliminary data.</text>
</comment>
<dbReference type="Proteomes" id="UP001524478">
    <property type="component" value="Unassembled WGS sequence"/>
</dbReference>
<accession>A0ABT1S7X3</accession>
<dbReference type="Gene3D" id="3.40.190.10">
    <property type="entry name" value="Periplasmic binding protein-like II"/>
    <property type="match status" value="2"/>
</dbReference>
<dbReference type="PANTHER" id="PTHR42779">
    <property type="entry name" value="PROTEIN YNJB"/>
    <property type="match status" value="1"/>
</dbReference>
<organism evidence="1 2">
    <name type="scientific">Tissierella carlieri</name>
    <dbReference type="NCBI Taxonomy" id="689904"/>
    <lineage>
        <taxon>Bacteria</taxon>
        <taxon>Bacillati</taxon>
        <taxon>Bacillota</taxon>
        <taxon>Tissierellia</taxon>
        <taxon>Tissierellales</taxon>
        <taxon>Tissierellaceae</taxon>
        <taxon>Tissierella</taxon>
    </lineage>
</organism>
<evidence type="ECO:0000313" key="1">
    <source>
        <dbReference type="EMBL" id="MCQ4922569.1"/>
    </source>
</evidence>
<keyword evidence="2" id="KW-1185">Reference proteome</keyword>
<dbReference type="Pfam" id="PF13416">
    <property type="entry name" value="SBP_bac_8"/>
    <property type="match status" value="1"/>
</dbReference>
<dbReference type="InterPro" id="IPR006059">
    <property type="entry name" value="SBP"/>
</dbReference>
<reference evidence="1 2" key="1">
    <citation type="submission" date="2022-06" db="EMBL/GenBank/DDBJ databases">
        <title>Isolation of gut microbiota from human fecal samples.</title>
        <authorList>
            <person name="Pamer E.G."/>
            <person name="Barat B."/>
            <person name="Waligurski E."/>
            <person name="Medina S."/>
            <person name="Paddock L."/>
            <person name="Mostad J."/>
        </authorList>
    </citation>
    <scope>NUCLEOTIDE SEQUENCE [LARGE SCALE GENOMIC DNA]</scope>
    <source>
        <strain evidence="1 2">DFI.7.95</strain>
    </source>
</reference>
<dbReference type="PANTHER" id="PTHR42779:SF1">
    <property type="entry name" value="PROTEIN YNJB"/>
    <property type="match status" value="1"/>
</dbReference>
<dbReference type="EMBL" id="JANGAC010000003">
    <property type="protein sequence ID" value="MCQ4922569.1"/>
    <property type="molecule type" value="Genomic_DNA"/>
</dbReference>
<name>A0ABT1S7X3_9FIRM</name>
<protein>
    <submittedName>
        <fullName evidence="1">ABC transporter substrate-binding protein</fullName>
    </submittedName>
</protein>
<sequence length="412" mass="46567">MNKKLLLLILSVVLIFNLTGCGRKTVDKGNILDQDFEELLEAARGTTVTFYGWGGSQQTNSWIDGYLSENVKKDYDITVKRVGMNIDEILNSLLNEKQLNVEKGNIDVVWINGENFFTAKENNLLFGPFTDKLPNFNKYVDKDSPDVKYDFGYPVEGYEAPYGKAQMVMIYDSEKVDKTPVDHKELLEWAKKNPGKFTYPALPDFTGSAFVRNIICDIVGYEQFMDMDADEETVRKAIEPAIEYLKELKPYLWKEGKTYPGDAPLLDNMYADGEVWMTMTYNPNSASGKIATGEYKESTRTFIFDKGTIGNTHFLAIPFNAPNKAGAMALINYILNVESQATKYEPETWGDLPVLDNDKLSQGEKDRFASIPLGMATLPQDILLEHRIPEMPADLVPIIEKIWMETIPGEGE</sequence>
<dbReference type="SUPFAM" id="SSF53850">
    <property type="entry name" value="Periplasmic binding protein-like II"/>
    <property type="match status" value="1"/>
</dbReference>
<dbReference type="InterPro" id="IPR027020">
    <property type="entry name" value="YnjB"/>
</dbReference>
<dbReference type="PIRSF" id="PIRSF029172">
    <property type="entry name" value="UCP029172_ABC_sbc_YnjB"/>
    <property type="match status" value="1"/>
</dbReference>
<dbReference type="RefSeq" id="WP_256310779.1">
    <property type="nucleotide sequence ID" value="NZ_JANGAC010000003.1"/>
</dbReference>
<evidence type="ECO:0000313" key="2">
    <source>
        <dbReference type="Proteomes" id="UP001524478"/>
    </source>
</evidence>
<dbReference type="NCBIfam" id="NF008633">
    <property type="entry name" value="PRK11622.1"/>
    <property type="match status" value="1"/>
</dbReference>